<evidence type="ECO:0000256" key="1">
    <source>
        <dbReference type="ARBA" id="ARBA00004903"/>
    </source>
</evidence>
<dbReference type="InterPro" id="IPR001796">
    <property type="entry name" value="DHFR_dom"/>
</dbReference>
<dbReference type="GO" id="GO:0004146">
    <property type="term" value="F:dihydrofolate reductase activity"/>
    <property type="evidence" value="ECO:0007669"/>
    <property type="project" value="UniProtKB-EC"/>
</dbReference>
<evidence type="ECO:0000256" key="2">
    <source>
        <dbReference type="ARBA" id="ARBA00009539"/>
    </source>
</evidence>
<dbReference type="PANTHER" id="PTHR48069:SF3">
    <property type="entry name" value="DIHYDROFOLATE REDUCTASE"/>
    <property type="match status" value="1"/>
</dbReference>
<evidence type="ECO:0000313" key="9">
    <source>
        <dbReference type="EMBL" id="CAD5112210.1"/>
    </source>
</evidence>
<keyword evidence="6" id="KW-0560">Oxidoreductase</keyword>
<evidence type="ECO:0000256" key="5">
    <source>
        <dbReference type="ARBA" id="ARBA00022857"/>
    </source>
</evidence>
<evidence type="ECO:0000313" key="10">
    <source>
        <dbReference type="Proteomes" id="UP000549394"/>
    </source>
</evidence>
<feature type="domain" description="DHFR" evidence="8">
    <location>
        <begin position="6"/>
        <end position="187"/>
    </location>
</feature>
<comment type="pathway">
    <text evidence="1">Cofactor biosynthesis; tetrahydrofolate biosynthesis; 5,6,7,8-tetrahydrofolate from 7,8-dihydrofolate: step 1/1.</text>
</comment>
<evidence type="ECO:0000256" key="3">
    <source>
        <dbReference type="ARBA" id="ARBA00012856"/>
    </source>
</evidence>
<dbReference type="GO" id="GO:0050661">
    <property type="term" value="F:NADP binding"/>
    <property type="evidence" value="ECO:0007669"/>
    <property type="project" value="InterPro"/>
</dbReference>
<comment type="caution">
    <text evidence="9">The sequence shown here is derived from an EMBL/GenBank/DDBJ whole genome shotgun (WGS) entry which is preliminary data.</text>
</comment>
<evidence type="ECO:0000259" key="8">
    <source>
        <dbReference type="PROSITE" id="PS51330"/>
    </source>
</evidence>
<dbReference type="EC" id="1.5.1.3" evidence="3"/>
<dbReference type="GO" id="GO:0046654">
    <property type="term" value="P:tetrahydrofolate biosynthetic process"/>
    <property type="evidence" value="ECO:0007669"/>
    <property type="project" value="InterPro"/>
</dbReference>
<dbReference type="GO" id="GO:0046655">
    <property type="term" value="P:folic acid metabolic process"/>
    <property type="evidence" value="ECO:0007669"/>
    <property type="project" value="TreeGrafter"/>
</dbReference>
<dbReference type="AlphaFoldDB" id="A0A7I8V7I6"/>
<dbReference type="Pfam" id="PF00186">
    <property type="entry name" value="DHFR_1"/>
    <property type="match status" value="1"/>
</dbReference>
<dbReference type="Gene3D" id="3.40.430.10">
    <property type="entry name" value="Dihydrofolate Reductase, subunit A"/>
    <property type="match status" value="2"/>
</dbReference>
<dbReference type="FunFam" id="3.40.430.10:FF:000002">
    <property type="entry name" value="Dihydrofolate reductase"/>
    <property type="match status" value="1"/>
</dbReference>
<dbReference type="InterPro" id="IPR012259">
    <property type="entry name" value="DHFR"/>
</dbReference>
<accession>A0A7I8V7I6</accession>
<dbReference type="Proteomes" id="UP000549394">
    <property type="component" value="Unassembled WGS sequence"/>
</dbReference>
<dbReference type="PANTHER" id="PTHR48069">
    <property type="entry name" value="DIHYDROFOLATE REDUCTASE"/>
    <property type="match status" value="1"/>
</dbReference>
<dbReference type="PROSITE" id="PS51330">
    <property type="entry name" value="DHFR_2"/>
    <property type="match status" value="1"/>
</dbReference>
<keyword evidence="5" id="KW-0521">NADP</keyword>
<dbReference type="GO" id="GO:0006730">
    <property type="term" value="P:one-carbon metabolic process"/>
    <property type="evidence" value="ECO:0007669"/>
    <property type="project" value="UniProtKB-KW"/>
</dbReference>
<dbReference type="EMBL" id="CAJFCJ010000002">
    <property type="protein sequence ID" value="CAD5112210.1"/>
    <property type="molecule type" value="Genomic_DNA"/>
</dbReference>
<keyword evidence="4" id="KW-0554">One-carbon metabolism</keyword>
<protein>
    <recommendedName>
        <fullName evidence="3">dihydrofolate reductase</fullName>
        <ecNumber evidence="3">1.5.1.3</ecNumber>
    </recommendedName>
</protein>
<dbReference type="OrthoDB" id="4664297at2759"/>
<keyword evidence="10" id="KW-1185">Reference proteome</keyword>
<comment type="similarity">
    <text evidence="2">Belongs to the dihydrofolate reductase family.</text>
</comment>
<dbReference type="GO" id="GO:0005739">
    <property type="term" value="C:mitochondrion"/>
    <property type="evidence" value="ECO:0007669"/>
    <property type="project" value="TreeGrafter"/>
</dbReference>
<comment type="catalytic activity">
    <reaction evidence="7">
        <text>(6S)-5,6,7,8-tetrahydrofolate + NADP(+) = 7,8-dihydrofolate + NADPH + H(+)</text>
        <dbReference type="Rhea" id="RHEA:15009"/>
        <dbReference type="ChEBI" id="CHEBI:15378"/>
        <dbReference type="ChEBI" id="CHEBI:57451"/>
        <dbReference type="ChEBI" id="CHEBI:57453"/>
        <dbReference type="ChEBI" id="CHEBI:57783"/>
        <dbReference type="ChEBI" id="CHEBI:58349"/>
        <dbReference type="EC" id="1.5.1.3"/>
    </reaction>
</comment>
<reference evidence="9 10" key="1">
    <citation type="submission" date="2020-08" db="EMBL/GenBank/DDBJ databases">
        <authorList>
            <person name="Hejnol A."/>
        </authorList>
    </citation>
    <scope>NUCLEOTIDE SEQUENCE [LARGE SCALE GENOMIC DNA]</scope>
</reference>
<dbReference type="PRINTS" id="PR00070">
    <property type="entry name" value="DHFR"/>
</dbReference>
<proteinExistence type="inferred from homology"/>
<sequence length="282" mass="32636">MSSNIKFNLIVAMCNNRGIGYNGKLPWPILRKDMAFLAKVSTETKDQNKRNAVVMGRKTWLSIPEKRRPLKDRINIIISTTIKNLTDPNTYVVNSFEDSIKLIKKKQSEIEGIYVFGGSSVYEKALNSNYACRVYLTKVYADFECDTFLPEFESSKDFIYHQLENTSFNTGVQTDNNIEHQLFIYEKNTSYFSPIVAFLDKTRGFAKSGKLPWPYLEKDYKFYTSLIGSVQESGYKNVVIKGRVTYESAKEEGKKANVHTIVISSKLKYIYIYVYYIKIKFK</sequence>
<dbReference type="CDD" id="cd00209">
    <property type="entry name" value="DHFR"/>
    <property type="match status" value="1"/>
</dbReference>
<dbReference type="SUPFAM" id="SSF53597">
    <property type="entry name" value="Dihydrofolate reductase-like"/>
    <property type="match status" value="2"/>
</dbReference>
<dbReference type="GO" id="GO:0046452">
    <property type="term" value="P:dihydrofolate metabolic process"/>
    <property type="evidence" value="ECO:0007669"/>
    <property type="project" value="TreeGrafter"/>
</dbReference>
<gene>
    <name evidence="9" type="ORF">DGYR_LOCUS1396</name>
</gene>
<evidence type="ECO:0000256" key="7">
    <source>
        <dbReference type="ARBA" id="ARBA00048873"/>
    </source>
</evidence>
<name>A0A7I8V7I6_9ANNE</name>
<evidence type="ECO:0000256" key="4">
    <source>
        <dbReference type="ARBA" id="ARBA00022563"/>
    </source>
</evidence>
<evidence type="ECO:0000256" key="6">
    <source>
        <dbReference type="ARBA" id="ARBA00023002"/>
    </source>
</evidence>
<dbReference type="InterPro" id="IPR024072">
    <property type="entry name" value="DHFR-like_dom_sf"/>
</dbReference>
<organism evidence="9 10">
    <name type="scientific">Dimorphilus gyrociliatus</name>
    <dbReference type="NCBI Taxonomy" id="2664684"/>
    <lineage>
        <taxon>Eukaryota</taxon>
        <taxon>Metazoa</taxon>
        <taxon>Spiralia</taxon>
        <taxon>Lophotrochozoa</taxon>
        <taxon>Annelida</taxon>
        <taxon>Polychaeta</taxon>
        <taxon>Polychaeta incertae sedis</taxon>
        <taxon>Dinophilidae</taxon>
        <taxon>Dimorphilus</taxon>
    </lineage>
</organism>